<feature type="domain" description="Carbohydrate kinase FGGY N-terminal" evidence="4">
    <location>
        <begin position="6"/>
        <end position="255"/>
    </location>
</feature>
<dbReference type="Pfam" id="PF00370">
    <property type="entry name" value="FGGY_N"/>
    <property type="match status" value="1"/>
</dbReference>
<dbReference type="EMBL" id="AAGMSH010000002">
    <property type="protein sequence ID" value="EBP6613632.1"/>
    <property type="molecule type" value="Genomic_DNA"/>
</dbReference>
<organism evidence="6">
    <name type="scientific">Salmonella enterica I</name>
    <dbReference type="NCBI Taxonomy" id="59201"/>
    <lineage>
        <taxon>Bacteria</taxon>
        <taxon>Pseudomonadati</taxon>
        <taxon>Pseudomonadota</taxon>
        <taxon>Gammaproteobacteria</taxon>
        <taxon>Enterobacterales</taxon>
        <taxon>Enterobacteriaceae</taxon>
        <taxon>Salmonella</taxon>
    </lineage>
</organism>
<dbReference type="InterPro" id="IPR018484">
    <property type="entry name" value="FGGY_N"/>
</dbReference>
<dbReference type="CDD" id="cd07782">
    <property type="entry name" value="ASKHA_NBD_FGGY_D-RBK"/>
    <property type="match status" value="1"/>
</dbReference>
<dbReference type="InterPro" id="IPR043129">
    <property type="entry name" value="ATPase_NBD"/>
</dbReference>
<evidence type="ECO:0000259" key="4">
    <source>
        <dbReference type="Pfam" id="PF00370"/>
    </source>
</evidence>
<dbReference type="InterPro" id="IPR000577">
    <property type="entry name" value="Carb_kinase_FGGY"/>
</dbReference>
<dbReference type="Pfam" id="PF02782">
    <property type="entry name" value="FGGY_C"/>
    <property type="match status" value="1"/>
</dbReference>
<name>A0A5U3RPR9_SALET</name>
<evidence type="ECO:0000256" key="2">
    <source>
        <dbReference type="ARBA" id="ARBA00022679"/>
    </source>
</evidence>
<comment type="similarity">
    <text evidence="1">Belongs to the FGGY kinase family.</text>
</comment>
<dbReference type="PIRSF" id="PIRSF000538">
    <property type="entry name" value="GlpK"/>
    <property type="match status" value="1"/>
</dbReference>
<dbReference type="GO" id="GO:0005737">
    <property type="term" value="C:cytoplasm"/>
    <property type="evidence" value="ECO:0007669"/>
    <property type="project" value="TreeGrafter"/>
</dbReference>
<keyword evidence="3 6" id="KW-0418">Kinase</keyword>
<feature type="domain" description="Carbohydrate kinase FGGY C-terminal" evidence="5">
    <location>
        <begin position="268"/>
        <end position="474"/>
    </location>
</feature>
<reference evidence="6" key="1">
    <citation type="submission" date="2018-07" db="EMBL/GenBank/DDBJ databases">
        <authorList>
            <consortium name="GenomeTrakr network: Whole genome sequencing for foodborne pathogen traceback"/>
        </authorList>
    </citation>
    <scope>NUCLEOTIDE SEQUENCE</scope>
    <source>
        <strain evidence="6">ADRDL-NGUA-38</strain>
    </source>
</reference>
<dbReference type="NCBIfam" id="TIGR01315">
    <property type="entry name" value="5C_CHO_kinase"/>
    <property type="match status" value="1"/>
</dbReference>
<evidence type="ECO:0000259" key="5">
    <source>
        <dbReference type="Pfam" id="PF02782"/>
    </source>
</evidence>
<dbReference type="SUPFAM" id="SSF53067">
    <property type="entry name" value="Actin-like ATPase domain"/>
    <property type="match status" value="2"/>
</dbReference>
<dbReference type="PANTHER" id="PTHR43435">
    <property type="entry name" value="RIBULOKINASE"/>
    <property type="match status" value="1"/>
</dbReference>
<dbReference type="Gene3D" id="3.30.420.40">
    <property type="match status" value="1"/>
</dbReference>
<proteinExistence type="inferred from homology"/>
<dbReference type="GO" id="GO:0019150">
    <property type="term" value="F:D-ribulokinase activity"/>
    <property type="evidence" value="ECO:0007669"/>
    <property type="project" value="TreeGrafter"/>
</dbReference>
<keyword evidence="2" id="KW-0808">Transferase</keyword>
<protein>
    <submittedName>
        <fullName evidence="6">FGGY-family carbohydrate kinase</fullName>
    </submittedName>
</protein>
<accession>A0A5U3RPR9</accession>
<dbReference type="InterPro" id="IPR018485">
    <property type="entry name" value="FGGY_C"/>
</dbReference>
<evidence type="ECO:0000256" key="3">
    <source>
        <dbReference type="ARBA" id="ARBA00022777"/>
    </source>
</evidence>
<dbReference type="AlphaFoldDB" id="A0A5U3RPR9"/>
<evidence type="ECO:0000256" key="1">
    <source>
        <dbReference type="ARBA" id="ARBA00009156"/>
    </source>
</evidence>
<dbReference type="InterPro" id="IPR006003">
    <property type="entry name" value="FGGY_RbtK-like"/>
</dbReference>
<gene>
    <name evidence="6" type="ORF">AGQ41_01860</name>
</gene>
<dbReference type="GO" id="GO:0019321">
    <property type="term" value="P:pentose metabolic process"/>
    <property type="evidence" value="ECO:0007669"/>
    <property type="project" value="TreeGrafter"/>
</dbReference>
<sequence>MVDKFFIGVDVGSASVRAGLYNLKGERLGFATRTISQFHGNGNHVEQSSTEIWAHVCDVIRETVSTVGVPIKQIVSLGIDATCSLVAIGRDGRGVSVSKTADPARDIIMWMDHRAGDEAREINATHDEALCYVGGEVSIEMELPKVLWLKKNMPDQYQRTWRLFDLADFLVWKATDVDVASICTLTCKWNYLAHEKRFSESLLNAVGLSDLYEKIPSRIAAVGERVGFLSETAAKECGLHTDVTVASGLIDAHAGGIAMLGANSSSALAIISGTSNCHMIANPQAIFVDGVWGPYWGAMLPDLWLGEGGQSAAGALVDWTLSQHSFFPELVKQAEAEGISPYQLINQWVLELEADESYPTTTLHVLADHHGNRSPRANPAARGAVFGLTLERGKRALARLYLATLQSIAYGTRHIIDAMTDAGHSIDNIYLCGGATRNPLWLREYANATGRPVILIQDDDPVTLGAAIAGSVAAGLFDDFTSACSALVKKGRVINPETAYNAFHAAKYTVYLAMYDQQKAAQQNMNAFVQN</sequence>
<evidence type="ECO:0000313" key="6">
    <source>
        <dbReference type="EMBL" id="EBP6613632.1"/>
    </source>
</evidence>
<comment type="caution">
    <text evidence="6">The sequence shown here is derived from an EMBL/GenBank/DDBJ whole genome shotgun (WGS) entry which is preliminary data.</text>
</comment>
<dbReference type="PANTHER" id="PTHR43435:SF4">
    <property type="entry name" value="FGGY CARBOHYDRATE KINASE DOMAIN-CONTAINING PROTEIN"/>
    <property type="match status" value="1"/>
</dbReference>
<dbReference type="Gene3D" id="1.20.58.2240">
    <property type="match status" value="1"/>
</dbReference>